<name>A0A397IGV0_9GLOM</name>
<evidence type="ECO:0000313" key="2">
    <source>
        <dbReference type="EMBL" id="RHZ74067.1"/>
    </source>
</evidence>
<dbReference type="EMBL" id="PQFF01000210">
    <property type="protein sequence ID" value="RHZ74067.1"/>
    <property type="molecule type" value="Genomic_DNA"/>
</dbReference>
<keyword evidence="1" id="KW-0732">Signal</keyword>
<dbReference type="Proteomes" id="UP000266861">
    <property type="component" value="Unassembled WGS sequence"/>
</dbReference>
<dbReference type="OrthoDB" id="2364641at2759"/>
<gene>
    <name evidence="2" type="ORF">Glove_227g70</name>
</gene>
<sequence length="177" mass="18326">MNLLIILSWIWIVASILTINAHAKPKPCKTVTKTLSNTVTVSTCNSLKPDSTKLCCPVVTTSPLKHNNKIKTKTVTCAPTVSINHCPTCCSVSGGAGWGNFVRPAAGGNSTEVQASSAKECCNACLADSNCIQWAFLINGVCINNNNGPGACSFATGLCSPGVCGVIRCTGSGCLNF</sequence>
<keyword evidence="3" id="KW-1185">Reference proteome</keyword>
<proteinExistence type="predicted"/>
<accession>A0A397IGV0</accession>
<protein>
    <recommendedName>
        <fullName evidence="4">Apple domain-containing protein</fullName>
    </recommendedName>
</protein>
<dbReference type="AlphaFoldDB" id="A0A397IGV0"/>
<organism evidence="2 3">
    <name type="scientific">Diversispora epigaea</name>
    <dbReference type="NCBI Taxonomy" id="1348612"/>
    <lineage>
        <taxon>Eukaryota</taxon>
        <taxon>Fungi</taxon>
        <taxon>Fungi incertae sedis</taxon>
        <taxon>Mucoromycota</taxon>
        <taxon>Glomeromycotina</taxon>
        <taxon>Glomeromycetes</taxon>
        <taxon>Diversisporales</taxon>
        <taxon>Diversisporaceae</taxon>
        <taxon>Diversispora</taxon>
    </lineage>
</organism>
<feature type="signal peptide" evidence="1">
    <location>
        <begin position="1"/>
        <end position="23"/>
    </location>
</feature>
<evidence type="ECO:0000256" key="1">
    <source>
        <dbReference type="SAM" id="SignalP"/>
    </source>
</evidence>
<feature type="chain" id="PRO_5017286853" description="Apple domain-containing protein" evidence="1">
    <location>
        <begin position="24"/>
        <end position="177"/>
    </location>
</feature>
<reference evidence="2 3" key="1">
    <citation type="submission" date="2018-08" db="EMBL/GenBank/DDBJ databases">
        <title>Genome and evolution of the arbuscular mycorrhizal fungus Diversispora epigaea (formerly Glomus versiforme) and its bacterial endosymbionts.</title>
        <authorList>
            <person name="Sun X."/>
            <person name="Fei Z."/>
            <person name="Harrison M."/>
        </authorList>
    </citation>
    <scope>NUCLEOTIDE SEQUENCE [LARGE SCALE GENOMIC DNA]</scope>
    <source>
        <strain evidence="2 3">IT104</strain>
    </source>
</reference>
<evidence type="ECO:0000313" key="3">
    <source>
        <dbReference type="Proteomes" id="UP000266861"/>
    </source>
</evidence>
<evidence type="ECO:0008006" key="4">
    <source>
        <dbReference type="Google" id="ProtNLM"/>
    </source>
</evidence>
<comment type="caution">
    <text evidence="2">The sequence shown here is derived from an EMBL/GenBank/DDBJ whole genome shotgun (WGS) entry which is preliminary data.</text>
</comment>